<evidence type="ECO:0000313" key="2">
    <source>
        <dbReference type="Proteomes" id="UP000031599"/>
    </source>
</evidence>
<gene>
    <name evidence="1" type="ORF">DB30_01414</name>
</gene>
<protein>
    <submittedName>
        <fullName evidence="1">Uncharacterized protein</fullName>
    </submittedName>
</protein>
<dbReference type="AlphaFoldDB" id="A0A0C2D9S0"/>
<sequence length="38" mass="4154">MQPNKSNAGLREPRMLAGTPWVAHITAHKSPIGSKQRS</sequence>
<proteinExistence type="predicted"/>
<comment type="caution">
    <text evidence="1">The sequence shown here is derived from an EMBL/GenBank/DDBJ whole genome shotgun (WGS) entry which is preliminary data.</text>
</comment>
<organism evidence="1 2">
    <name type="scientific">Enhygromyxa salina</name>
    <dbReference type="NCBI Taxonomy" id="215803"/>
    <lineage>
        <taxon>Bacteria</taxon>
        <taxon>Pseudomonadati</taxon>
        <taxon>Myxococcota</taxon>
        <taxon>Polyangia</taxon>
        <taxon>Nannocystales</taxon>
        <taxon>Nannocystaceae</taxon>
        <taxon>Enhygromyxa</taxon>
    </lineage>
</organism>
<evidence type="ECO:0000313" key="1">
    <source>
        <dbReference type="EMBL" id="KIG18305.1"/>
    </source>
</evidence>
<name>A0A0C2D9S0_9BACT</name>
<dbReference type="Proteomes" id="UP000031599">
    <property type="component" value="Unassembled WGS sequence"/>
</dbReference>
<dbReference type="EMBL" id="JMCC02000013">
    <property type="protein sequence ID" value="KIG18305.1"/>
    <property type="molecule type" value="Genomic_DNA"/>
</dbReference>
<reference evidence="1 2" key="1">
    <citation type="submission" date="2014-12" db="EMBL/GenBank/DDBJ databases">
        <title>Genome assembly of Enhygromyxa salina DSM 15201.</title>
        <authorList>
            <person name="Sharma G."/>
            <person name="Subramanian S."/>
        </authorList>
    </citation>
    <scope>NUCLEOTIDE SEQUENCE [LARGE SCALE GENOMIC DNA]</scope>
    <source>
        <strain evidence="1 2">DSM 15201</strain>
    </source>
</reference>
<accession>A0A0C2D9S0</accession>